<proteinExistence type="predicted"/>
<dbReference type="Proteomes" id="UP001056120">
    <property type="component" value="Linkage Group LG04"/>
</dbReference>
<sequence length="79" mass="8839">MMCVSETIMLANPLDPSNFPFILLDNCPNFIISPGWIKVCQNTQLIDSLVEVIEPFSILGLQHGATDFEIKKAYRNLGL</sequence>
<reference evidence="2" key="1">
    <citation type="journal article" date="2022" name="Mol. Ecol. Resour.">
        <title>The genomes of chicory, endive, great burdock and yacon provide insights into Asteraceae palaeo-polyploidization history and plant inulin production.</title>
        <authorList>
            <person name="Fan W."/>
            <person name="Wang S."/>
            <person name="Wang H."/>
            <person name="Wang A."/>
            <person name="Jiang F."/>
            <person name="Liu H."/>
            <person name="Zhao H."/>
            <person name="Xu D."/>
            <person name="Zhang Y."/>
        </authorList>
    </citation>
    <scope>NUCLEOTIDE SEQUENCE [LARGE SCALE GENOMIC DNA]</scope>
    <source>
        <strain evidence="2">cv. Yunnan</strain>
    </source>
</reference>
<reference evidence="1 2" key="2">
    <citation type="journal article" date="2022" name="Mol. Ecol. Resour.">
        <title>The genomes of chicory, endive, great burdock and yacon provide insights into Asteraceae paleo-polyploidization history and plant inulin production.</title>
        <authorList>
            <person name="Fan W."/>
            <person name="Wang S."/>
            <person name="Wang H."/>
            <person name="Wang A."/>
            <person name="Jiang F."/>
            <person name="Liu H."/>
            <person name="Zhao H."/>
            <person name="Xu D."/>
            <person name="Zhang Y."/>
        </authorList>
    </citation>
    <scope>NUCLEOTIDE SEQUENCE [LARGE SCALE GENOMIC DNA]</scope>
    <source>
        <strain evidence="2">cv. Yunnan</strain>
        <tissue evidence="1">Leaves</tissue>
    </source>
</reference>
<keyword evidence="2" id="KW-1185">Reference proteome</keyword>
<protein>
    <submittedName>
        <fullName evidence="1">Uncharacterized protein</fullName>
    </submittedName>
</protein>
<comment type="caution">
    <text evidence="1">The sequence shown here is derived from an EMBL/GenBank/DDBJ whole genome shotgun (WGS) entry which is preliminary data.</text>
</comment>
<dbReference type="EMBL" id="CM042021">
    <property type="protein sequence ID" value="KAI3816959.1"/>
    <property type="molecule type" value="Genomic_DNA"/>
</dbReference>
<gene>
    <name evidence="1" type="ORF">L1987_10744</name>
</gene>
<accession>A0ACB9J9G9</accession>
<evidence type="ECO:0000313" key="1">
    <source>
        <dbReference type="EMBL" id="KAI3816959.1"/>
    </source>
</evidence>
<evidence type="ECO:0000313" key="2">
    <source>
        <dbReference type="Proteomes" id="UP001056120"/>
    </source>
</evidence>
<name>A0ACB9J9G9_9ASTR</name>
<organism evidence="1 2">
    <name type="scientific">Smallanthus sonchifolius</name>
    <dbReference type="NCBI Taxonomy" id="185202"/>
    <lineage>
        <taxon>Eukaryota</taxon>
        <taxon>Viridiplantae</taxon>
        <taxon>Streptophyta</taxon>
        <taxon>Embryophyta</taxon>
        <taxon>Tracheophyta</taxon>
        <taxon>Spermatophyta</taxon>
        <taxon>Magnoliopsida</taxon>
        <taxon>eudicotyledons</taxon>
        <taxon>Gunneridae</taxon>
        <taxon>Pentapetalae</taxon>
        <taxon>asterids</taxon>
        <taxon>campanulids</taxon>
        <taxon>Asterales</taxon>
        <taxon>Asteraceae</taxon>
        <taxon>Asteroideae</taxon>
        <taxon>Heliantheae alliance</taxon>
        <taxon>Millerieae</taxon>
        <taxon>Smallanthus</taxon>
    </lineage>
</organism>